<dbReference type="OrthoDB" id="6139521at2759"/>
<evidence type="ECO:0000313" key="2">
    <source>
        <dbReference type="RefSeq" id="XP_022296013.1"/>
    </source>
</evidence>
<dbReference type="GeneID" id="111105851"/>
<reference evidence="2" key="2">
    <citation type="submission" date="2025-08" db="UniProtKB">
        <authorList>
            <consortium name="RefSeq"/>
        </authorList>
    </citation>
    <scope>IDENTIFICATION</scope>
    <source>
        <tissue evidence="2">Whole sample</tissue>
    </source>
</reference>
<organism evidence="1 2">
    <name type="scientific">Crassostrea virginica</name>
    <name type="common">Eastern oyster</name>
    <dbReference type="NCBI Taxonomy" id="6565"/>
    <lineage>
        <taxon>Eukaryota</taxon>
        <taxon>Metazoa</taxon>
        <taxon>Spiralia</taxon>
        <taxon>Lophotrochozoa</taxon>
        <taxon>Mollusca</taxon>
        <taxon>Bivalvia</taxon>
        <taxon>Autobranchia</taxon>
        <taxon>Pteriomorphia</taxon>
        <taxon>Ostreida</taxon>
        <taxon>Ostreoidea</taxon>
        <taxon>Ostreidae</taxon>
        <taxon>Crassostrea</taxon>
    </lineage>
</organism>
<dbReference type="KEGG" id="cvn:111105851"/>
<reference evidence="1" key="1">
    <citation type="submission" date="2024-06" db="UniProtKB">
        <authorList>
            <consortium name="RefSeq"/>
        </authorList>
    </citation>
    <scope>NUCLEOTIDE SEQUENCE [LARGE SCALE GENOMIC DNA]</scope>
</reference>
<proteinExistence type="predicted"/>
<dbReference type="RefSeq" id="XP_022296013.1">
    <property type="nucleotide sequence ID" value="XM_022440305.1"/>
</dbReference>
<evidence type="ECO:0000313" key="1">
    <source>
        <dbReference type="Proteomes" id="UP000694844"/>
    </source>
</evidence>
<dbReference type="AlphaFoldDB" id="A0A8B8AZ25"/>
<keyword evidence="1" id="KW-1185">Reference proteome</keyword>
<sequence length="318" mass="35752">MKRKDAKKCDLDRTIRYSVGSEQIYGVDGLYSRTKDPDLFLEHESKFGKKEFETGSADTRNIGHLVGDKNINELKLENLKSEVVKNIDRINKLKVDILSKENGSYTSNDGKQRVKSLIIHVTILEDLESEIGFLQRNLGLVHDLVDPQGKRASWSLRLPFCVTPDTIYVRDLCDKSGNIDIRKTCCSSTIHIEQCTDKDNHFAWLRKNNKISISGGFSSPKIYISGLFVNTMVSIKGMWSKPEIHLEGVCVAPKILVHGTKLKPNVYVDGIVSNPYLQVDGLGSRLKLTVRGICSGQEVVINGRRCHTKLRVFGMCNI</sequence>
<accession>A0A8B8AZ25</accession>
<gene>
    <name evidence="2" type="primary">LOC111105851</name>
</gene>
<protein>
    <submittedName>
        <fullName evidence="2">Uncharacterized protein LOC111105851</fullName>
    </submittedName>
</protein>
<name>A0A8B8AZ25_CRAVI</name>
<dbReference type="Proteomes" id="UP000694844">
    <property type="component" value="Chromosome 1"/>
</dbReference>